<protein>
    <submittedName>
        <fullName evidence="2">Uncharacterized protein</fullName>
    </submittedName>
</protein>
<proteinExistence type="predicted"/>
<keyword evidence="1" id="KW-1133">Transmembrane helix</keyword>
<evidence type="ECO:0000313" key="2">
    <source>
        <dbReference type="EMBL" id="MER6268880.1"/>
    </source>
</evidence>
<reference evidence="2 3" key="1">
    <citation type="submission" date="2024-06" db="EMBL/GenBank/DDBJ databases">
        <title>The Natural Products Discovery Center: Release of the First 8490 Sequenced Strains for Exploring Actinobacteria Biosynthetic Diversity.</title>
        <authorList>
            <person name="Kalkreuter E."/>
            <person name="Kautsar S.A."/>
            <person name="Yang D."/>
            <person name="Bader C.D."/>
            <person name="Teijaro C.N."/>
            <person name="Fluegel L."/>
            <person name="Davis C.M."/>
            <person name="Simpson J.R."/>
            <person name="Lauterbach L."/>
            <person name="Steele A.D."/>
            <person name="Gui C."/>
            <person name="Meng S."/>
            <person name="Li G."/>
            <person name="Viehrig K."/>
            <person name="Ye F."/>
            <person name="Su P."/>
            <person name="Kiefer A.F."/>
            <person name="Nichols A."/>
            <person name="Cepeda A.J."/>
            <person name="Yan W."/>
            <person name="Fan B."/>
            <person name="Jiang Y."/>
            <person name="Adhikari A."/>
            <person name="Zheng C.-J."/>
            <person name="Schuster L."/>
            <person name="Cowan T.M."/>
            <person name="Smanski M.J."/>
            <person name="Chevrette M.G."/>
            <person name="De Carvalho L.P.S."/>
            <person name="Shen B."/>
        </authorList>
    </citation>
    <scope>NUCLEOTIDE SEQUENCE [LARGE SCALE GENOMIC DNA]</scope>
    <source>
        <strain evidence="2 3">NPDC001694</strain>
    </source>
</reference>
<dbReference type="Proteomes" id="UP001490365">
    <property type="component" value="Unassembled WGS sequence"/>
</dbReference>
<dbReference type="RefSeq" id="WP_351957474.1">
    <property type="nucleotide sequence ID" value="NZ_JBEOZM010000006.1"/>
</dbReference>
<keyword evidence="1" id="KW-0812">Transmembrane</keyword>
<evidence type="ECO:0000256" key="1">
    <source>
        <dbReference type="SAM" id="Phobius"/>
    </source>
</evidence>
<name>A0ABV1TG64_9ACTN</name>
<organism evidence="2 3">
    <name type="scientific">Streptomyces sp. 900105755</name>
    <dbReference type="NCBI Taxonomy" id="3154389"/>
    <lineage>
        <taxon>Bacteria</taxon>
        <taxon>Bacillati</taxon>
        <taxon>Actinomycetota</taxon>
        <taxon>Actinomycetes</taxon>
        <taxon>Kitasatosporales</taxon>
        <taxon>Streptomycetaceae</taxon>
        <taxon>Streptomyces</taxon>
    </lineage>
</organism>
<accession>A0ABV1TG64</accession>
<keyword evidence="3" id="KW-1185">Reference proteome</keyword>
<comment type="caution">
    <text evidence="2">The sequence shown here is derived from an EMBL/GenBank/DDBJ whole genome shotgun (WGS) entry which is preliminary data.</text>
</comment>
<feature type="transmembrane region" description="Helical" evidence="1">
    <location>
        <begin position="52"/>
        <end position="75"/>
    </location>
</feature>
<dbReference type="EMBL" id="JBEOZM010000006">
    <property type="protein sequence ID" value="MER6268880.1"/>
    <property type="molecule type" value="Genomic_DNA"/>
</dbReference>
<keyword evidence="1" id="KW-0472">Membrane</keyword>
<evidence type="ECO:0000313" key="3">
    <source>
        <dbReference type="Proteomes" id="UP001490365"/>
    </source>
</evidence>
<gene>
    <name evidence="2" type="ORF">ABT211_16500</name>
</gene>
<sequence>MSTSTDHTVRDRLGVTPDAAVWCTIGKIPEPPAEVHRAAGSAPLRPAFIRPLGMLGVALGMPLLFIGKLFGLLGAGEEALQRMLSTTGEQERHRAAKLEKKQRDKAVVELGLDKTFDGDWNGAAGRLLLQWYSHSSHHQRLVALAGDRILLAAPPKRVSIRRDALMQVVAEIPTEEAVLADPLLAFKVRNEKLVLRFKDGSWLTLTAVQWDSELHTYLKRRQQPGEAPATEA</sequence>